<dbReference type="SMART" id="SM00355">
    <property type="entry name" value="ZnF_C2H2"/>
    <property type="match status" value="3"/>
</dbReference>
<protein>
    <recommendedName>
        <fullName evidence="1">C2H2-type domain-containing protein</fullName>
    </recommendedName>
</protein>
<dbReference type="Gene3D" id="3.30.160.60">
    <property type="entry name" value="Classic Zinc Finger"/>
    <property type="match status" value="1"/>
</dbReference>
<evidence type="ECO:0000259" key="1">
    <source>
        <dbReference type="PROSITE" id="PS50157"/>
    </source>
</evidence>
<reference evidence="2" key="1">
    <citation type="journal article" date="2020" name="Nature">
        <title>Giant virus diversity and host interactions through global metagenomics.</title>
        <authorList>
            <person name="Schulz F."/>
            <person name="Roux S."/>
            <person name="Paez-Espino D."/>
            <person name="Jungbluth S."/>
            <person name="Walsh D.A."/>
            <person name="Denef V.J."/>
            <person name="McMahon K.D."/>
            <person name="Konstantinidis K.T."/>
            <person name="Eloe-Fadrosh E.A."/>
            <person name="Kyrpides N.C."/>
            <person name="Woyke T."/>
        </authorList>
    </citation>
    <scope>NUCLEOTIDE SEQUENCE</scope>
    <source>
        <strain evidence="2">GVMAG-M-3300023179-86</strain>
    </source>
</reference>
<dbReference type="InterPro" id="IPR013087">
    <property type="entry name" value="Znf_C2H2_type"/>
</dbReference>
<dbReference type="PROSITE" id="PS50157">
    <property type="entry name" value="ZINC_FINGER_C2H2_2"/>
    <property type="match status" value="1"/>
</dbReference>
<proteinExistence type="predicted"/>
<name>A0A6C0HBD3_9ZZZZ</name>
<evidence type="ECO:0000313" key="2">
    <source>
        <dbReference type="EMBL" id="QHT77303.1"/>
    </source>
</evidence>
<dbReference type="AlphaFoldDB" id="A0A6C0HBD3"/>
<accession>A0A6C0HBD3</accession>
<feature type="domain" description="C2H2-type" evidence="1">
    <location>
        <begin position="148"/>
        <end position="170"/>
    </location>
</feature>
<dbReference type="InterPro" id="IPR036236">
    <property type="entry name" value="Znf_C2H2_sf"/>
</dbReference>
<dbReference type="SUPFAM" id="SSF57667">
    <property type="entry name" value="beta-beta-alpha zinc fingers"/>
    <property type="match status" value="1"/>
</dbReference>
<sequence>MTSMSITLNILLGQDQSPLSTGNLTVLTNPLVSTVAEPVVSYFDIPLCKVITPVIDLTQDGDVYVEQNEVKEKTVEPEIISNQHIFKETNNERRVKKGFKGVRHLHQTNDDGFKTCPYCDYNTVNGNTLSMHINNSHPEQSGRLMNPHVCSYCNKGFQASTRLAHHIKNHHEITYLKCPIDGCSYESAKNTTTLAGHIASKHLRHCYDNDTCLTCNVKVGSSIKYHVAFCSQESPLCRNKQ</sequence>
<organism evidence="2">
    <name type="scientific">viral metagenome</name>
    <dbReference type="NCBI Taxonomy" id="1070528"/>
    <lineage>
        <taxon>unclassified sequences</taxon>
        <taxon>metagenomes</taxon>
        <taxon>organismal metagenomes</taxon>
    </lineage>
</organism>
<dbReference type="EMBL" id="MN739917">
    <property type="protein sequence ID" value="QHT77303.1"/>
    <property type="molecule type" value="Genomic_DNA"/>
</dbReference>